<gene>
    <name evidence="1" type="ORF">CAEBREN_24736</name>
</gene>
<protein>
    <submittedName>
        <fullName evidence="1">Uncharacterized protein</fullName>
    </submittedName>
</protein>
<dbReference type="Proteomes" id="UP000008068">
    <property type="component" value="Unassembled WGS sequence"/>
</dbReference>
<evidence type="ECO:0000313" key="1">
    <source>
        <dbReference type="EMBL" id="EGT39519.1"/>
    </source>
</evidence>
<dbReference type="STRING" id="135651.G0NXD8"/>
<dbReference type="AlphaFoldDB" id="G0NXD8"/>
<evidence type="ECO:0000313" key="2">
    <source>
        <dbReference type="Proteomes" id="UP000008068"/>
    </source>
</evidence>
<dbReference type="Gene3D" id="2.60.120.650">
    <property type="entry name" value="Cupin"/>
    <property type="match status" value="1"/>
</dbReference>
<name>G0NXD8_CAEBE</name>
<dbReference type="OrthoDB" id="418911at2759"/>
<proteinExistence type="predicted"/>
<reference evidence="2" key="1">
    <citation type="submission" date="2011-07" db="EMBL/GenBank/DDBJ databases">
        <authorList>
            <consortium name="Caenorhabditis brenneri Sequencing and Analysis Consortium"/>
            <person name="Wilson R.K."/>
        </authorList>
    </citation>
    <scope>NUCLEOTIDE SEQUENCE [LARGE SCALE GENOMIC DNA]</scope>
    <source>
        <strain evidence="2">PB2801</strain>
    </source>
</reference>
<sequence length="112" mass="12527">MLLGKVSPTAQLLKIEKALRDAQLKFSQGTGKEEYPIITFGSNIDIDDAPEKVDAMKNPPEFTRPKQRLMSILKDKLYGINLVQAYVKRPGCRTVAHRYGISMKHIAGLEAL</sequence>
<dbReference type="HOGENOM" id="CLU_2148041_0_0_1"/>
<dbReference type="EMBL" id="GL379971">
    <property type="protein sequence ID" value="EGT39519.1"/>
    <property type="molecule type" value="Genomic_DNA"/>
</dbReference>
<accession>G0NXD8</accession>
<dbReference type="InParanoid" id="G0NXD8"/>
<keyword evidence="2" id="KW-1185">Reference proteome</keyword>
<organism evidence="2">
    <name type="scientific">Caenorhabditis brenneri</name>
    <name type="common">Nematode worm</name>
    <dbReference type="NCBI Taxonomy" id="135651"/>
    <lineage>
        <taxon>Eukaryota</taxon>
        <taxon>Metazoa</taxon>
        <taxon>Ecdysozoa</taxon>
        <taxon>Nematoda</taxon>
        <taxon>Chromadorea</taxon>
        <taxon>Rhabditida</taxon>
        <taxon>Rhabditina</taxon>
        <taxon>Rhabditomorpha</taxon>
        <taxon>Rhabditoidea</taxon>
        <taxon>Rhabditidae</taxon>
        <taxon>Peloderinae</taxon>
        <taxon>Caenorhabditis</taxon>
    </lineage>
</organism>